<sequence>SDNGHSYWICTQQATCDARSVSIGDPQYILSTSIHAHLGNSKKVEAARIIMKIKEMALPNRHTPSLIIIREITIKPAKGPPMIRKINRIKSAASAQDPSDISELGTIESPYNIFKNDEGFLLTMAYQSTKIIGY</sequence>
<dbReference type="Proteomes" id="UP000245699">
    <property type="component" value="Unassembled WGS sequence"/>
</dbReference>
<protein>
    <recommendedName>
        <fullName evidence="3">FLYWCH-type domain-containing protein</fullName>
    </recommendedName>
</protein>
<gene>
    <name evidence="1" type="ORF">BB559_005406</name>
</gene>
<dbReference type="EMBL" id="MBFT01000600">
    <property type="protein sequence ID" value="PVU88763.1"/>
    <property type="molecule type" value="Genomic_DNA"/>
</dbReference>
<reference evidence="1 2" key="1">
    <citation type="journal article" date="2018" name="MBio">
        <title>Comparative Genomics Reveals the Core Gene Toolbox for the Fungus-Insect Symbiosis.</title>
        <authorList>
            <person name="Wang Y."/>
            <person name="Stata M."/>
            <person name="Wang W."/>
            <person name="Stajich J.E."/>
            <person name="White M.M."/>
            <person name="Moncalvo J.M."/>
        </authorList>
    </citation>
    <scope>NUCLEOTIDE SEQUENCE [LARGE SCALE GENOMIC DNA]</scope>
    <source>
        <strain evidence="1 2">AUS-77-4</strain>
    </source>
</reference>
<keyword evidence="2" id="KW-1185">Reference proteome</keyword>
<evidence type="ECO:0000313" key="2">
    <source>
        <dbReference type="Proteomes" id="UP000245699"/>
    </source>
</evidence>
<name>A0A2T9Y8V4_9FUNG</name>
<evidence type="ECO:0008006" key="3">
    <source>
        <dbReference type="Google" id="ProtNLM"/>
    </source>
</evidence>
<comment type="caution">
    <text evidence="1">The sequence shown here is derived from an EMBL/GenBank/DDBJ whole genome shotgun (WGS) entry which is preliminary data.</text>
</comment>
<dbReference type="AlphaFoldDB" id="A0A2T9Y8V4"/>
<feature type="non-terminal residue" evidence="1">
    <location>
        <position position="1"/>
    </location>
</feature>
<evidence type="ECO:0000313" key="1">
    <source>
        <dbReference type="EMBL" id="PVU88763.1"/>
    </source>
</evidence>
<proteinExistence type="predicted"/>
<accession>A0A2T9Y8V4</accession>
<organism evidence="1 2">
    <name type="scientific">Furculomyces boomerangus</name>
    <dbReference type="NCBI Taxonomy" id="61424"/>
    <lineage>
        <taxon>Eukaryota</taxon>
        <taxon>Fungi</taxon>
        <taxon>Fungi incertae sedis</taxon>
        <taxon>Zoopagomycota</taxon>
        <taxon>Kickxellomycotina</taxon>
        <taxon>Harpellomycetes</taxon>
        <taxon>Harpellales</taxon>
        <taxon>Harpellaceae</taxon>
        <taxon>Furculomyces</taxon>
    </lineage>
</organism>